<evidence type="ECO:0000256" key="9">
    <source>
        <dbReference type="ARBA" id="ARBA00023055"/>
    </source>
</evidence>
<comment type="subcellular location">
    <subcellularLocation>
        <location evidence="1">Membrane</location>
        <topology evidence="1">Single-pass membrane protein</topology>
    </subcellularLocation>
</comment>
<dbReference type="InterPro" id="IPR045050">
    <property type="entry name" value="Synaptotagmin_plant"/>
</dbReference>
<keyword evidence="6" id="KW-0677">Repeat</keyword>
<feature type="transmembrane region" description="Helical" evidence="12">
    <location>
        <begin position="59"/>
        <end position="82"/>
    </location>
</feature>
<gene>
    <name evidence="15" type="ORF">Nepgr_001253</name>
</gene>
<dbReference type="Gene3D" id="2.60.40.150">
    <property type="entry name" value="C2 domain"/>
    <property type="match status" value="2"/>
</dbReference>
<keyword evidence="7" id="KW-0106">Calcium</keyword>
<dbReference type="SUPFAM" id="SSF49562">
    <property type="entry name" value="C2 domain (Calcium/lipid-binding domain, CaLB)"/>
    <property type="match status" value="2"/>
</dbReference>
<evidence type="ECO:0000256" key="8">
    <source>
        <dbReference type="ARBA" id="ARBA00022989"/>
    </source>
</evidence>
<dbReference type="FunFam" id="2.60.40.150:FF:000102">
    <property type="entry name" value="Synaptotagmin-2 isoform A"/>
    <property type="match status" value="1"/>
</dbReference>
<name>A0AAD3P444_NEPGR</name>
<evidence type="ECO:0000256" key="11">
    <source>
        <dbReference type="ARBA" id="ARBA00023136"/>
    </source>
</evidence>
<keyword evidence="3" id="KW-0813">Transport</keyword>
<evidence type="ECO:0000256" key="7">
    <source>
        <dbReference type="ARBA" id="ARBA00022837"/>
    </source>
</evidence>
<dbReference type="GO" id="GO:0046872">
    <property type="term" value="F:metal ion binding"/>
    <property type="evidence" value="ECO:0007669"/>
    <property type="project" value="UniProtKB-KW"/>
</dbReference>
<comment type="similarity">
    <text evidence="2">Belongs to the synaptotagmin family.</text>
</comment>
<evidence type="ECO:0000256" key="10">
    <source>
        <dbReference type="ARBA" id="ARBA00023121"/>
    </source>
</evidence>
<sequence>MEGLSLYYWFAFVTQSHLSFGRVNGEFRVAVSLEACVFKRRKENHTIDHRNKMGFVSSFLGILGFGIGLSIGLLVGFFFFVYSKPQDLEDPVIRPIKEFDTIPLQDFFPEIPHWIKSPDYERVDWLNKFIFDLWPYLDKAICNTISSSTKPIFEEYIGKYLIKEIAFENLCLGTLPPTLHGMKVYETNENELVMEPAIKWAGNPNIVLMVQLLSIRIRIQLVDFQVFFAPRIRLKPLVPTFPCFSSIVMSLIEKPHVDFGLKVLGGDIMSIPGLYQFIQETIKRQISSLYHWPQFLEIPILDGSASATKKPVGILHVKVVRAIKLLKMDVLGTSDPYVKLSLSGEKLPSKKTSIKMRNLNPEWNEEFKLIVKDPETQVLQLQVYDWDKVGGHDRLGMQLVPLKQLLPNETKALTLDLLKNTNINDPRNKKPRGKLVVELTFDPFKYESESFKGSEDKFGKKESLKKSASFDVASSSEAGVLLVTVVGAEDVEGAHTNPYAQILFRGEKKKTQVIRKIRNPRWNEQFQFMIEEPPLHEKIQIEVLSKRRFFIFSRKESLGSIDVSLFDVIHNGRINQKYHLINSKNGIIHVEIEWQTT</sequence>
<dbReference type="AlphaFoldDB" id="A0AAD3P444"/>
<evidence type="ECO:0000256" key="4">
    <source>
        <dbReference type="ARBA" id="ARBA00022692"/>
    </source>
</evidence>
<reference evidence="15" key="1">
    <citation type="submission" date="2023-05" db="EMBL/GenBank/DDBJ databases">
        <title>Nepenthes gracilis genome sequencing.</title>
        <authorList>
            <person name="Fukushima K."/>
        </authorList>
    </citation>
    <scope>NUCLEOTIDE SEQUENCE</scope>
    <source>
        <strain evidence="15">SING2019-196</strain>
    </source>
</reference>
<dbReference type="GO" id="GO:0005783">
    <property type="term" value="C:endoplasmic reticulum"/>
    <property type="evidence" value="ECO:0007669"/>
    <property type="project" value="TreeGrafter"/>
</dbReference>
<dbReference type="PROSITE" id="PS51847">
    <property type="entry name" value="SMP"/>
    <property type="match status" value="1"/>
</dbReference>
<dbReference type="PANTHER" id="PTHR10774:SF62">
    <property type="entry name" value="SYNAPTOTAGMIN-3"/>
    <property type="match status" value="1"/>
</dbReference>
<evidence type="ECO:0000256" key="2">
    <source>
        <dbReference type="ARBA" id="ARBA00006996"/>
    </source>
</evidence>
<evidence type="ECO:0008006" key="17">
    <source>
        <dbReference type="Google" id="ProtNLM"/>
    </source>
</evidence>
<keyword evidence="10" id="KW-0446">Lipid-binding</keyword>
<keyword evidence="8 12" id="KW-1133">Transmembrane helix</keyword>
<dbReference type="InterPro" id="IPR000008">
    <property type="entry name" value="C2_dom"/>
</dbReference>
<evidence type="ECO:0000259" key="14">
    <source>
        <dbReference type="PROSITE" id="PS51847"/>
    </source>
</evidence>
<dbReference type="GO" id="GO:0016020">
    <property type="term" value="C:membrane"/>
    <property type="evidence" value="ECO:0007669"/>
    <property type="project" value="UniProtKB-SubCell"/>
</dbReference>
<evidence type="ECO:0000256" key="1">
    <source>
        <dbReference type="ARBA" id="ARBA00004167"/>
    </source>
</evidence>
<dbReference type="PANTHER" id="PTHR10774">
    <property type="entry name" value="EXTENDED SYNAPTOTAGMIN-RELATED"/>
    <property type="match status" value="1"/>
</dbReference>
<organism evidence="15 16">
    <name type="scientific">Nepenthes gracilis</name>
    <name type="common">Slender pitcher plant</name>
    <dbReference type="NCBI Taxonomy" id="150966"/>
    <lineage>
        <taxon>Eukaryota</taxon>
        <taxon>Viridiplantae</taxon>
        <taxon>Streptophyta</taxon>
        <taxon>Embryophyta</taxon>
        <taxon>Tracheophyta</taxon>
        <taxon>Spermatophyta</taxon>
        <taxon>Magnoliopsida</taxon>
        <taxon>eudicotyledons</taxon>
        <taxon>Gunneridae</taxon>
        <taxon>Pentapetalae</taxon>
        <taxon>Caryophyllales</taxon>
        <taxon>Nepenthaceae</taxon>
        <taxon>Nepenthes</taxon>
    </lineage>
</organism>
<feature type="domain" description="SMP-LTD" evidence="14">
    <location>
        <begin position="119"/>
        <end position="301"/>
    </location>
</feature>
<keyword evidence="11 12" id="KW-0472">Membrane</keyword>
<dbReference type="InterPro" id="IPR039010">
    <property type="entry name" value="Synaptotagmin_SMP"/>
</dbReference>
<evidence type="ECO:0000259" key="13">
    <source>
        <dbReference type="PROSITE" id="PS50004"/>
    </source>
</evidence>
<evidence type="ECO:0000256" key="6">
    <source>
        <dbReference type="ARBA" id="ARBA00022737"/>
    </source>
</evidence>
<dbReference type="InterPro" id="IPR031468">
    <property type="entry name" value="SMP_LBD"/>
</dbReference>
<evidence type="ECO:0000256" key="5">
    <source>
        <dbReference type="ARBA" id="ARBA00022723"/>
    </source>
</evidence>
<dbReference type="Pfam" id="PF17047">
    <property type="entry name" value="SMP_LBD"/>
    <property type="match status" value="1"/>
</dbReference>
<feature type="domain" description="C2" evidence="13">
    <location>
        <begin position="292"/>
        <end position="415"/>
    </location>
</feature>
<evidence type="ECO:0000256" key="12">
    <source>
        <dbReference type="SAM" id="Phobius"/>
    </source>
</evidence>
<evidence type="ECO:0000313" key="15">
    <source>
        <dbReference type="EMBL" id="GMG99413.1"/>
    </source>
</evidence>
<feature type="domain" description="C2" evidence="13">
    <location>
        <begin position="460"/>
        <end position="578"/>
    </location>
</feature>
<dbReference type="CDD" id="cd21677">
    <property type="entry name" value="SMP_SYT"/>
    <property type="match status" value="1"/>
</dbReference>
<keyword evidence="5" id="KW-0479">Metal-binding</keyword>
<protein>
    <recommendedName>
        <fullName evidence="17">Synaptotagmin-3-like</fullName>
    </recommendedName>
</protein>
<keyword evidence="4 12" id="KW-0812">Transmembrane</keyword>
<dbReference type="InterPro" id="IPR035892">
    <property type="entry name" value="C2_domain_sf"/>
</dbReference>
<dbReference type="PRINTS" id="PR00360">
    <property type="entry name" value="C2DOMAIN"/>
</dbReference>
<evidence type="ECO:0000256" key="3">
    <source>
        <dbReference type="ARBA" id="ARBA00022448"/>
    </source>
</evidence>
<dbReference type="PROSITE" id="PS50004">
    <property type="entry name" value="C2"/>
    <property type="match status" value="2"/>
</dbReference>
<proteinExistence type="inferred from homology"/>
<dbReference type="GO" id="GO:0006869">
    <property type="term" value="P:lipid transport"/>
    <property type="evidence" value="ECO:0007669"/>
    <property type="project" value="UniProtKB-KW"/>
</dbReference>
<dbReference type="GO" id="GO:0008289">
    <property type="term" value="F:lipid binding"/>
    <property type="evidence" value="ECO:0007669"/>
    <property type="project" value="UniProtKB-KW"/>
</dbReference>
<dbReference type="EMBL" id="BSYO01000001">
    <property type="protein sequence ID" value="GMG99413.1"/>
    <property type="molecule type" value="Genomic_DNA"/>
</dbReference>
<dbReference type="SMART" id="SM00239">
    <property type="entry name" value="C2"/>
    <property type="match status" value="2"/>
</dbReference>
<dbReference type="Pfam" id="PF00168">
    <property type="entry name" value="C2"/>
    <property type="match status" value="2"/>
</dbReference>
<accession>A0AAD3P444</accession>
<keyword evidence="9" id="KW-0445">Lipid transport</keyword>
<evidence type="ECO:0000313" key="16">
    <source>
        <dbReference type="Proteomes" id="UP001279734"/>
    </source>
</evidence>
<keyword evidence="16" id="KW-1185">Reference proteome</keyword>
<dbReference type="Proteomes" id="UP001279734">
    <property type="component" value="Unassembled WGS sequence"/>
</dbReference>
<comment type="caution">
    <text evidence="15">The sequence shown here is derived from an EMBL/GenBank/DDBJ whole genome shotgun (WGS) entry which is preliminary data.</text>
</comment>
<dbReference type="CDD" id="cd00030">
    <property type="entry name" value="C2"/>
    <property type="match status" value="1"/>
</dbReference>